<dbReference type="RefSeq" id="WP_139465020.1">
    <property type="nucleotide sequence ID" value="NZ_VDHJ01000003.1"/>
</dbReference>
<dbReference type="OrthoDB" id="4773472at2"/>
<evidence type="ECO:0000313" key="2">
    <source>
        <dbReference type="Proteomes" id="UP000312032"/>
    </source>
</evidence>
<proteinExistence type="predicted"/>
<dbReference type="AlphaFoldDB" id="A0A5C4U6D8"/>
<dbReference type="EMBL" id="VDHJ01000003">
    <property type="protein sequence ID" value="TNL99344.1"/>
    <property type="molecule type" value="Genomic_DNA"/>
</dbReference>
<accession>A0A5C4U6D8</accession>
<dbReference type="Proteomes" id="UP000312032">
    <property type="component" value="Unassembled WGS sequence"/>
</dbReference>
<evidence type="ECO:0000313" key="1">
    <source>
        <dbReference type="EMBL" id="TNL99344.1"/>
    </source>
</evidence>
<organism evidence="1 2">
    <name type="scientific">Corynebacterium tapiri</name>
    <dbReference type="NCBI Taxonomy" id="1448266"/>
    <lineage>
        <taxon>Bacteria</taxon>
        <taxon>Bacillati</taxon>
        <taxon>Actinomycetota</taxon>
        <taxon>Actinomycetes</taxon>
        <taxon>Mycobacteriales</taxon>
        <taxon>Corynebacteriaceae</taxon>
        <taxon>Corynebacterium</taxon>
    </lineage>
</organism>
<sequence length="131" mass="14855">MPTIRFDVLAPDDAAAEIRAAFENAGRILCEHKRLHSYDLSYEDAPQVSEQLTQQLWEVYEREHAEVDQNARVRSLSIEATGESLSYNELAMSLARILTPRADLPNDPVALENELAFEIPAAYPWSVEILR</sequence>
<name>A0A5C4U6D8_9CORY</name>
<reference evidence="1 2" key="1">
    <citation type="submission" date="2019-06" db="EMBL/GenBank/DDBJ databases">
        <authorList>
            <person name="Li J."/>
        </authorList>
    </citation>
    <scope>NUCLEOTIDE SEQUENCE [LARGE SCALE GENOMIC DNA]</scope>
    <source>
        <strain evidence="1 2">LMG 28165</strain>
    </source>
</reference>
<keyword evidence="2" id="KW-1185">Reference proteome</keyword>
<gene>
    <name evidence="1" type="ORF">FHE74_03020</name>
</gene>
<comment type="caution">
    <text evidence="1">The sequence shown here is derived from an EMBL/GenBank/DDBJ whole genome shotgun (WGS) entry which is preliminary data.</text>
</comment>
<protein>
    <submittedName>
        <fullName evidence="1">Uncharacterized protein</fullName>
    </submittedName>
</protein>